<dbReference type="AlphaFoldDB" id="A0A7S3E6A4"/>
<name>A0A7S3E6A4_9RHOD</name>
<sequence>MRTVNPKMEIIYTKCSGVDGCWLGIWKANTEDKNPFQNNITKDFGVVKFFIMVRYAKLVSVLVACVAFFGCWSAPIPSLRVTDGDGTCYDDMLENDVHPLWKPTENADGSHVFAMIVDSPRYPNSGYGFQWSNVKTDEGQHCFHFALQGTYPAFIIEEVSIGLWPNADSVPTTGSDMWNAQFSYYNSVSNTGVVCPDQIMISDCTDLSEMVVVFGGYGRDRGGGEDVEIRPDPKSCPLVTPGSLNACEVDVNWNAGVNTPTPTPSLTLIATAV</sequence>
<feature type="transmembrane region" description="Helical" evidence="1">
    <location>
        <begin position="58"/>
        <end position="75"/>
    </location>
</feature>
<accession>A0A7S3E6A4</accession>
<organism evidence="2">
    <name type="scientific">Rhodosorus marinus</name>
    <dbReference type="NCBI Taxonomy" id="101924"/>
    <lineage>
        <taxon>Eukaryota</taxon>
        <taxon>Rhodophyta</taxon>
        <taxon>Stylonematophyceae</taxon>
        <taxon>Stylonematales</taxon>
        <taxon>Stylonemataceae</taxon>
        <taxon>Rhodosorus</taxon>
    </lineage>
</organism>
<keyword evidence="1" id="KW-0812">Transmembrane</keyword>
<proteinExistence type="predicted"/>
<keyword evidence="1" id="KW-1133">Transmembrane helix</keyword>
<dbReference type="EMBL" id="HBHW01002551">
    <property type="protein sequence ID" value="CAE0034083.1"/>
    <property type="molecule type" value="Transcribed_RNA"/>
</dbReference>
<reference evidence="2" key="1">
    <citation type="submission" date="2021-01" db="EMBL/GenBank/DDBJ databases">
        <authorList>
            <person name="Corre E."/>
            <person name="Pelletier E."/>
            <person name="Niang G."/>
            <person name="Scheremetjew M."/>
            <person name="Finn R."/>
            <person name="Kale V."/>
            <person name="Holt S."/>
            <person name="Cochrane G."/>
            <person name="Meng A."/>
            <person name="Brown T."/>
            <person name="Cohen L."/>
        </authorList>
    </citation>
    <scope>NUCLEOTIDE SEQUENCE</scope>
    <source>
        <strain evidence="2">CCMP 769</strain>
    </source>
</reference>
<evidence type="ECO:0000313" key="2">
    <source>
        <dbReference type="EMBL" id="CAE0034083.1"/>
    </source>
</evidence>
<protein>
    <submittedName>
        <fullName evidence="2">Uncharacterized protein</fullName>
    </submittedName>
</protein>
<gene>
    <name evidence="2" type="ORF">RMAR00112_LOCUS2027</name>
</gene>
<keyword evidence="1" id="KW-0472">Membrane</keyword>
<evidence type="ECO:0000256" key="1">
    <source>
        <dbReference type="SAM" id="Phobius"/>
    </source>
</evidence>